<evidence type="ECO:0000256" key="1">
    <source>
        <dbReference type="ARBA" id="ARBA00012648"/>
    </source>
</evidence>
<proteinExistence type="predicted"/>
<organism evidence="5 6">
    <name type="scientific">Rhynchospora breviuscula</name>
    <dbReference type="NCBI Taxonomy" id="2022672"/>
    <lineage>
        <taxon>Eukaryota</taxon>
        <taxon>Viridiplantae</taxon>
        <taxon>Streptophyta</taxon>
        <taxon>Embryophyta</taxon>
        <taxon>Tracheophyta</taxon>
        <taxon>Spermatophyta</taxon>
        <taxon>Magnoliopsida</taxon>
        <taxon>Liliopsida</taxon>
        <taxon>Poales</taxon>
        <taxon>Cyperaceae</taxon>
        <taxon>Cyperoideae</taxon>
        <taxon>Rhynchosporeae</taxon>
        <taxon>Rhynchospora</taxon>
    </lineage>
</organism>
<dbReference type="InterPro" id="IPR050712">
    <property type="entry name" value="NAD(P)H-dep_reductase"/>
</dbReference>
<feature type="domain" description="NADPH-dependent FMN reductase-like" evidence="4">
    <location>
        <begin position="28"/>
        <end position="165"/>
    </location>
</feature>
<evidence type="ECO:0000313" key="6">
    <source>
        <dbReference type="Proteomes" id="UP001151287"/>
    </source>
</evidence>
<comment type="catalytic activity">
    <reaction evidence="3">
        <text>a quinone + NADPH + H(+) = a quinol + NADP(+)</text>
        <dbReference type="Rhea" id="RHEA:46164"/>
        <dbReference type="ChEBI" id="CHEBI:15378"/>
        <dbReference type="ChEBI" id="CHEBI:24646"/>
        <dbReference type="ChEBI" id="CHEBI:57783"/>
        <dbReference type="ChEBI" id="CHEBI:58349"/>
        <dbReference type="ChEBI" id="CHEBI:132124"/>
        <dbReference type="EC" id="1.6.5.2"/>
    </reaction>
</comment>
<dbReference type="AlphaFoldDB" id="A0A9P9Z6W1"/>
<name>A0A9P9Z6W1_9POAL</name>
<accession>A0A9P9Z6W1</accession>
<sequence length="211" mass="22135">MDADPHGPPATAAGPRAEGAHPMTERTIGYIVGSISSTSINRRLAKALERLAPAGTTLVEIPIKDLPFYSQDYDADFPQVALDFKKAIADVDGVIVVTPEYSRSIPGVLKNALDWAARPYGQGSFDGKPTAIIGTSGSPIGTAAAQQHLKAILNHLNAPLLGQPEGYVQSLPGVFTDSGEVTNDQTAEFLSGYLAAFNGLVDRYAKVSVGA</sequence>
<gene>
    <name evidence="5" type="ORF">LUZ63_021346</name>
</gene>
<dbReference type="Proteomes" id="UP001151287">
    <property type="component" value="Unassembled WGS sequence"/>
</dbReference>
<evidence type="ECO:0000259" key="4">
    <source>
        <dbReference type="Pfam" id="PF03358"/>
    </source>
</evidence>
<dbReference type="InterPro" id="IPR005025">
    <property type="entry name" value="FMN_Rdtase-like_dom"/>
</dbReference>
<dbReference type="EC" id="1.6.5.2" evidence="1"/>
<dbReference type="Pfam" id="PF03358">
    <property type="entry name" value="FMN_red"/>
    <property type="match status" value="1"/>
</dbReference>
<comment type="catalytic activity">
    <reaction evidence="2">
        <text>a quinone + NADH + H(+) = a quinol + NAD(+)</text>
        <dbReference type="Rhea" id="RHEA:46160"/>
        <dbReference type="ChEBI" id="CHEBI:15378"/>
        <dbReference type="ChEBI" id="CHEBI:24646"/>
        <dbReference type="ChEBI" id="CHEBI:57540"/>
        <dbReference type="ChEBI" id="CHEBI:57945"/>
        <dbReference type="ChEBI" id="CHEBI:132124"/>
        <dbReference type="EC" id="1.6.5.2"/>
    </reaction>
</comment>
<reference evidence="5" key="1">
    <citation type="journal article" date="2022" name="Cell">
        <title>Repeat-based holocentromeres influence genome architecture and karyotype evolution.</title>
        <authorList>
            <person name="Hofstatter P.G."/>
            <person name="Thangavel G."/>
            <person name="Lux T."/>
            <person name="Neumann P."/>
            <person name="Vondrak T."/>
            <person name="Novak P."/>
            <person name="Zhang M."/>
            <person name="Costa L."/>
            <person name="Castellani M."/>
            <person name="Scott A."/>
            <person name="Toegelov H."/>
            <person name="Fuchs J."/>
            <person name="Mata-Sucre Y."/>
            <person name="Dias Y."/>
            <person name="Vanzela A.L.L."/>
            <person name="Huettel B."/>
            <person name="Almeida C.C.S."/>
            <person name="Simkova H."/>
            <person name="Souza G."/>
            <person name="Pedrosa-Harand A."/>
            <person name="Macas J."/>
            <person name="Mayer K.F.X."/>
            <person name="Houben A."/>
            <person name="Marques A."/>
        </authorList>
    </citation>
    <scope>NUCLEOTIDE SEQUENCE</scope>
    <source>
        <strain evidence="5">RhyBre1mFocal</strain>
    </source>
</reference>
<comment type="caution">
    <text evidence="5">The sequence shown here is derived from an EMBL/GenBank/DDBJ whole genome shotgun (WGS) entry which is preliminary data.</text>
</comment>
<dbReference type="InterPro" id="IPR029039">
    <property type="entry name" value="Flavoprotein-like_sf"/>
</dbReference>
<dbReference type="GO" id="GO:0005829">
    <property type="term" value="C:cytosol"/>
    <property type="evidence" value="ECO:0007669"/>
    <property type="project" value="TreeGrafter"/>
</dbReference>
<dbReference type="GO" id="GO:0010181">
    <property type="term" value="F:FMN binding"/>
    <property type="evidence" value="ECO:0007669"/>
    <property type="project" value="TreeGrafter"/>
</dbReference>
<dbReference type="PANTHER" id="PTHR30543">
    <property type="entry name" value="CHROMATE REDUCTASE"/>
    <property type="match status" value="1"/>
</dbReference>
<dbReference type="GO" id="GO:0003955">
    <property type="term" value="F:NAD(P)H dehydrogenase (quinone) activity"/>
    <property type="evidence" value="ECO:0007669"/>
    <property type="project" value="UniProtKB-EC"/>
</dbReference>
<dbReference type="Gene3D" id="3.40.50.360">
    <property type="match status" value="1"/>
</dbReference>
<evidence type="ECO:0000313" key="5">
    <source>
        <dbReference type="EMBL" id="KAJ1683429.1"/>
    </source>
</evidence>
<evidence type="ECO:0000256" key="3">
    <source>
        <dbReference type="ARBA" id="ARBA00048983"/>
    </source>
</evidence>
<dbReference type="EMBL" id="JAMQYH010000219">
    <property type="protein sequence ID" value="KAJ1683429.1"/>
    <property type="molecule type" value="Genomic_DNA"/>
</dbReference>
<dbReference type="OrthoDB" id="68575at2759"/>
<dbReference type="SUPFAM" id="SSF52218">
    <property type="entry name" value="Flavoproteins"/>
    <property type="match status" value="1"/>
</dbReference>
<keyword evidence="6" id="KW-1185">Reference proteome</keyword>
<evidence type="ECO:0000256" key="2">
    <source>
        <dbReference type="ARBA" id="ARBA00047678"/>
    </source>
</evidence>
<protein>
    <recommendedName>
        <fullName evidence="1">NAD(P)H dehydrogenase (quinone)</fullName>
        <ecNumber evidence="1">1.6.5.2</ecNumber>
    </recommendedName>
</protein>
<dbReference type="PANTHER" id="PTHR30543:SF21">
    <property type="entry name" value="NAD(P)H-DEPENDENT FMN REDUCTASE LOT6"/>
    <property type="match status" value="1"/>
</dbReference>